<gene>
    <name evidence="1" type="ORF">AVDCRST_MAG04-2534</name>
</gene>
<evidence type="ECO:0000313" key="1">
    <source>
        <dbReference type="EMBL" id="CAA9257882.1"/>
    </source>
</evidence>
<proteinExistence type="predicted"/>
<accession>A0A6J4IRX3</accession>
<sequence length="102" mass="11557">MVAAVAGPMYAEPVLGGAHRYPSRLDVALLPVRFATADERDRFFANRMDESRLHFDQPIRARKSMCRADEFGCQHTIAEMGRARDEELARLEELRKATPAPQ</sequence>
<name>A0A6J4IRX3_9PROT</name>
<reference evidence="1" key="1">
    <citation type="submission" date="2020-02" db="EMBL/GenBank/DDBJ databases">
        <authorList>
            <person name="Meier V. D."/>
        </authorList>
    </citation>
    <scope>NUCLEOTIDE SEQUENCE</scope>
    <source>
        <strain evidence="1">AVDCRST_MAG04</strain>
    </source>
</reference>
<protein>
    <submittedName>
        <fullName evidence="1">Uncharacterized protein</fullName>
    </submittedName>
</protein>
<dbReference type="EMBL" id="CADCTL010000173">
    <property type="protein sequence ID" value="CAA9257882.1"/>
    <property type="molecule type" value="Genomic_DNA"/>
</dbReference>
<organism evidence="1">
    <name type="scientific">uncultured Acetobacteraceae bacterium</name>
    <dbReference type="NCBI Taxonomy" id="169975"/>
    <lineage>
        <taxon>Bacteria</taxon>
        <taxon>Pseudomonadati</taxon>
        <taxon>Pseudomonadota</taxon>
        <taxon>Alphaproteobacteria</taxon>
        <taxon>Acetobacterales</taxon>
        <taxon>Acetobacteraceae</taxon>
        <taxon>environmental samples</taxon>
    </lineage>
</organism>
<dbReference type="AlphaFoldDB" id="A0A6J4IRX3"/>